<dbReference type="WBParaSite" id="Csp11.Scaffold629.g13996.t1">
    <property type="protein sequence ID" value="Csp11.Scaffold629.g13996.t1"/>
    <property type="gene ID" value="Csp11.Scaffold629.g13996"/>
</dbReference>
<keyword evidence="2" id="KW-1185">Reference proteome</keyword>
<accession>A0A1I7U1U0</accession>
<evidence type="ECO:0000313" key="3">
    <source>
        <dbReference type="WBParaSite" id="Csp11.Scaffold629.g13996.t1"/>
    </source>
</evidence>
<evidence type="ECO:0000256" key="1">
    <source>
        <dbReference type="SAM" id="MobiDB-lite"/>
    </source>
</evidence>
<proteinExistence type="predicted"/>
<feature type="region of interest" description="Disordered" evidence="1">
    <location>
        <begin position="12"/>
        <end position="31"/>
    </location>
</feature>
<dbReference type="PANTHER" id="PTHR32020">
    <property type="entry name" value="LIN-8 DOMAIN CONTAINING-RELATED"/>
    <property type="match status" value="1"/>
</dbReference>
<dbReference type="PANTHER" id="PTHR32020:SF3">
    <property type="entry name" value="ARID DOMAIN-CONTAINING PROTEIN-RELATED"/>
    <property type="match status" value="1"/>
</dbReference>
<evidence type="ECO:0000313" key="2">
    <source>
        <dbReference type="Proteomes" id="UP000095282"/>
    </source>
</evidence>
<organism evidence="2 3">
    <name type="scientific">Caenorhabditis tropicalis</name>
    <dbReference type="NCBI Taxonomy" id="1561998"/>
    <lineage>
        <taxon>Eukaryota</taxon>
        <taxon>Metazoa</taxon>
        <taxon>Ecdysozoa</taxon>
        <taxon>Nematoda</taxon>
        <taxon>Chromadorea</taxon>
        <taxon>Rhabditida</taxon>
        <taxon>Rhabditina</taxon>
        <taxon>Rhabditomorpha</taxon>
        <taxon>Rhabditoidea</taxon>
        <taxon>Rhabditidae</taxon>
        <taxon>Peloderinae</taxon>
        <taxon>Caenorhabditis</taxon>
    </lineage>
</organism>
<protein>
    <submittedName>
        <fullName evidence="3">DUF4806 domain-containing protein</fullName>
    </submittedName>
</protein>
<dbReference type="Pfam" id="PF03353">
    <property type="entry name" value="Lin-8"/>
    <property type="match status" value="1"/>
</dbReference>
<reference evidence="3" key="1">
    <citation type="submission" date="2016-11" db="UniProtKB">
        <authorList>
            <consortium name="WormBaseParasite"/>
        </authorList>
    </citation>
    <scope>IDENTIFICATION</scope>
</reference>
<feature type="region of interest" description="Disordered" evidence="1">
    <location>
        <begin position="236"/>
        <end position="257"/>
    </location>
</feature>
<sequence>MLAAHVKEELLPSWKQPPPHGFKFPQLPAEDPNRTLSVTEYHEKLKSTPKEFRKLRSIDVSVKRVVLNEIEKIPDMWSKEDTFGRRKYYPLIACSVFKRTGALLTISSLRRTLKSAITSLRSRLIKAISELKLDGMDLEKHLWKWNSYPSILFYRHYMQAWEGKLRNKMPSDSSDTENTIQMENDDENESMDFANDNSSISNDIEVDDMNRTHTDSDQQHVPSFHRGAEIEHGEQNEAKPMMDPISSISPSSSHGRQLILSTPNQERELISPFSSNERNITGADSFQREIFPFDQAVNQVDSSRTNALPCQSQVPPIFLQQHQQLQQQHNSSQEFHQFRMEEPRGVSNGNEKPPFELDSDSHYLLQRIERISQEQPTRKKLLHDILLQTVLAFERNESSNPIPIFDQLKRIFDE</sequence>
<dbReference type="AlphaFoldDB" id="A0A1I7U1U0"/>
<dbReference type="Proteomes" id="UP000095282">
    <property type="component" value="Unplaced"/>
</dbReference>
<name>A0A1I7U1U0_9PELO</name>
<dbReference type="GO" id="GO:0005634">
    <property type="term" value="C:nucleus"/>
    <property type="evidence" value="ECO:0007669"/>
    <property type="project" value="TreeGrafter"/>
</dbReference>
<dbReference type="InterPro" id="IPR005020">
    <property type="entry name" value="LIN-8"/>
</dbReference>
<feature type="compositionally biased region" description="Low complexity" evidence="1">
    <location>
        <begin position="244"/>
        <end position="253"/>
    </location>
</feature>